<feature type="signal peptide" evidence="2">
    <location>
        <begin position="1"/>
        <end position="23"/>
    </location>
</feature>
<protein>
    <submittedName>
        <fullName evidence="4">PEGA domain-containing protein</fullName>
    </submittedName>
</protein>
<evidence type="ECO:0000259" key="3">
    <source>
        <dbReference type="Pfam" id="PF08308"/>
    </source>
</evidence>
<keyword evidence="2" id="KW-0732">Signal</keyword>
<evidence type="ECO:0000313" key="4">
    <source>
        <dbReference type="EMBL" id="RKH30583.1"/>
    </source>
</evidence>
<feature type="chain" id="PRO_5017351466" evidence="2">
    <location>
        <begin position="24"/>
        <end position="329"/>
    </location>
</feature>
<evidence type="ECO:0000256" key="2">
    <source>
        <dbReference type="SAM" id="SignalP"/>
    </source>
</evidence>
<evidence type="ECO:0000256" key="1">
    <source>
        <dbReference type="SAM" id="MobiDB-lite"/>
    </source>
</evidence>
<feature type="region of interest" description="Disordered" evidence="1">
    <location>
        <begin position="225"/>
        <end position="260"/>
    </location>
</feature>
<dbReference type="PANTHER" id="PTHR36194:SF1">
    <property type="entry name" value="S-LAYER-LIKE PROTEIN"/>
    <property type="match status" value="1"/>
</dbReference>
<comment type="caution">
    <text evidence="4">The sequence shown here is derived from an EMBL/GenBank/DDBJ whole genome shotgun (WGS) entry which is preliminary data.</text>
</comment>
<dbReference type="RefSeq" id="WP_120630227.1">
    <property type="nucleotide sequence ID" value="NZ_RAWG01000473.1"/>
</dbReference>
<dbReference type="EMBL" id="RAWG01000473">
    <property type="protein sequence ID" value="RKH30583.1"/>
    <property type="molecule type" value="Genomic_DNA"/>
</dbReference>
<dbReference type="OrthoDB" id="5382214at2"/>
<feature type="domain" description="PEGA" evidence="3">
    <location>
        <begin position="158"/>
        <end position="221"/>
    </location>
</feature>
<dbReference type="Pfam" id="PF08308">
    <property type="entry name" value="PEGA"/>
    <property type="match status" value="2"/>
</dbReference>
<dbReference type="InterPro" id="IPR013229">
    <property type="entry name" value="PEGA"/>
</dbReference>
<feature type="domain" description="PEGA" evidence="3">
    <location>
        <begin position="92"/>
        <end position="152"/>
    </location>
</feature>
<reference evidence="5" key="1">
    <citation type="submission" date="2018-09" db="EMBL/GenBank/DDBJ databases">
        <authorList>
            <person name="Livingstone P.G."/>
            <person name="Whitworth D.E."/>
        </authorList>
    </citation>
    <scope>NUCLEOTIDE SEQUENCE [LARGE SCALE GENOMIC DNA]</scope>
    <source>
        <strain evidence="5">CA040B</strain>
    </source>
</reference>
<proteinExistence type="predicted"/>
<gene>
    <name evidence="4" type="ORF">D7X12_38990</name>
</gene>
<organism evidence="4 5">
    <name type="scientific">Corallococcus sicarius</name>
    <dbReference type="NCBI Taxonomy" id="2316726"/>
    <lineage>
        <taxon>Bacteria</taxon>
        <taxon>Pseudomonadati</taxon>
        <taxon>Myxococcota</taxon>
        <taxon>Myxococcia</taxon>
        <taxon>Myxococcales</taxon>
        <taxon>Cystobacterineae</taxon>
        <taxon>Myxococcaceae</taxon>
        <taxon>Corallococcus</taxon>
    </lineage>
</organism>
<dbReference type="PANTHER" id="PTHR36194">
    <property type="entry name" value="S-LAYER-LIKE PROTEIN"/>
    <property type="match status" value="1"/>
</dbReference>
<name>A0A3A8MEB7_9BACT</name>
<dbReference type="AlphaFoldDB" id="A0A3A8MEB7"/>
<feature type="region of interest" description="Disordered" evidence="1">
    <location>
        <begin position="26"/>
        <end position="79"/>
    </location>
</feature>
<keyword evidence="5" id="KW-1185">Reference proteome</keyword>
<sequence length="329" mass="34345">MSLRRFAVLSLVAALAIPSGVFAQDDDDLLAPVKPKPSKSKVTPKPAKPKPTTTKRKPAPKKERLGKGKGKPAKTPAVAPEPAKSFLAFKLGSNARGAKVTVDDQEVNPQAPLELVPGEHTVVARRPGYSDFTQRVVVAPGETTDVTLSLEAATGFATVTSDVPRVTVLVDGVRVGVTPIDNMPIKPGQHEIEFRAPGLKDVKNIIVRAGQLYVVEGRLRPAAVASAGSDVPRTPVLEPKTPTEPVESPGLALGTEQPPEVKESTSKAWYQRWYVWAGVGVVAAAGVGAYAVTQGPAKLDANKDVCGGQCDAVIGAGLLTGVPPGALSF</sequence>
<evidence type="ECO:0000313" key="5">
    <source>
        <dbReference type="Proteomes" id="UP000273405"/>
    </source>
</evidence>
<accession>A0A3A8MEB7</accession>
<dbReference type="Proteomes" id="UP000273405">
    <property type="component" value="Unassembled WGS sequence"/>
</dbReference>